<dbReference type="Proteomes" id="UP001223520">
    <property type="component" value="Chromosome"/>
</dbReference>
<keyword evidence="4 7" id="KW-0812">Transmembrane</keyword>
<dbReference type="RefSeq" id="WP_281482637.1">
    <property type="nucleotide sequence ID" value="NZ_CP124543.1"/>
</dbReference>
<dbReference type="Gene3D" id="3.30.420.270">
    <property type="match status" value="1"/>
</dbReference>
<keyword evidence="6 8" id="KW-0472">Membrane</keyword>
<keyword evidence="5 8" id="KW-1133">Transmembrane helix</keyword>
<feature type="transmembrane region" description="Helical" evidence="8">
    <location>
        <begin position="12"/>
        <end position="36"/>
    </location>
</feature>
<evidence type="ECO:0000256" key="3">
    <source>
        <dbReference type="ARBA" id="ARBA00022475"/>
    </source>
</evidence>
<sequence length="134" mass="14579">MRLPDEADIPTQISIVPMIDVIFAILTFFIMSTLFLTREEGLPVNLPQASSAKRATESARVTLTVDKAGKLFLNKQPISLEGLEAEVKAKAKLAQPLIVVLNADEAVNHGKIVAVMDKVRQVKGTSLAIATRRD</sequence>
<dbReference type="PANTHER" id="PTHR30558:SF3">
    <property type="entry name" value="BIOPOLYMER TRANSPORT PROTEIN EXBD-RELATED"/>
    <property type="match status" value="1"/>
</dbReference>
<evidence type="ECO:0000313" key="9">
    <source>
        <dbReference type="EMBL" id="WGV25336.1"/>
    </source>
</evidence>
<evidence type="ECO:0000256" key="2">
    <source>
        <dbReference type="ARBA" id="ARBA00005811"/>
    </source>
</evidence>
<keyword evidence="7" id="KW-0813">Transport</keyword>
<dbReference type="InterPro" id="IPR003400">
    <property type="entry name" value="ExbD"/>
</dbReference>
<keyword evidence="7" id="KW-0653">Protein transport</keyword>
<protein>
    <submittedName>
        <fullName evidence="9">Biopolymer transporter ExbD</fullName>
    </submittedName>
</protein>
<evidence type="ECO:0000256" key="5">
    <source>
        <dbReference type="ARBA" id="ARBA00022989"/>
    </source>
</evidence>
<reference evidence="9 10" key="1">
    <citation type="journal article" date="2023" name="Limnol Oceanogr Lett">
        <title>Environmental adaptations by the intertidal Antarctic cyanobacterium Halotia branconii CENA392 as revealed using long-read genome sequencing.</title>
        <authorList>
            <person name="Dextro R.B."/>
            <person name="Delbaje E."/>
            <person name="Freitas P.N.N."/>
            <person name="Geraldes V."/>
            <person name="Pinto E."/>
            <person name="Long P.F."/>
            <person name="Fiore M.F."/>
        </authorList>
    </citation>
    <scope>NUCLEOTIDE SEQUENCE [LARGE SCALE GENOMIC DNA]</scope>
    <source>
        <strain evidence="9 10">CENA392</strain>
    </source>
</reference>
<gene>
    <name evidence="9" type="ORF">QI031_26915</name>
</gene>
<keyword evidence="3" id="KW-1003">Cell membrane</keyword>
<evidence type="ECO:0000313" key="10">
    <source>
        <dbReference type="Proteomes" id="UP001223520"/>
    </source>
</evidence>
<accession>A0AAJ6P963</accession>
<dbReference type="KEGG" id="hbq:QI031_26915"/>
<evidence type="ECO:0000256" key="1">
    <source>
        <dbReference type="ARBA" id="ARBA00004162"/>
    </source>
</evidence>
<evidence type="ECO:0000256" key="4">
    <source>
        <dbReference type="ARBA" id="ARBA00022692"/>
    </source>
</evidence>
<name>A0AAJ6P963_9CYAN</name>
<comment type="subcellular location">
    <subcellularLocation>
        <location evidence="1">Cell membrane</location>
        <topology evidence="1">Single-pass membrane protein</topology>
    </subcellularLocation>
    <subcellularLocation>
        <location evidence="7">Cell membrane</location>
        <topology evidence="7">Single-pass type II membrane protein</topology>
    </subcellularLocation>
</comment>
<evidence type="ECO:0000256" key="8">
    <source>
        <dbReference type="SAM" id="Phobius"/>
    </source>
</evidence>
<keyword evidence="10" id="KW-1185">Reference proteome</keyword>
<evidence type="ECO:0000256" key="6">
    <source>
        <dbReference type="ARBA" id="ARBA00023136"/>
    </source>
</evidence>
<dbReference type="GO" id="GO:0005886">
    <property type="term" value="C:plasma membrane"/>
    <property type="evidence" value="ECO:0007669"/>
    <property type="project" value="UniProtKB-SubCell"/>
</dbReference>
<dbReference type="GO" id="GO:0022857">
    <property type="term" value="F:transmembrane transporter activity"/>
    <property type="evidence" value="ECO:0007669"/>
    <property type="project" value="InterPro"/>
</dbReference>
<proteinExistence type="inferred from homology"/>
<dbReference type="Pfam" id="PF02472">
    <property type="entry name" value="ExbD"/>
    <property type="match status" value="1"/>
</dbReference>
<organism evidence="9 10">
    <name type="scientific">Halotia branconii CENA392</name>
    <dbReference type="NCBI Taxonomy" id="1539056"/>
    <lineage>
        <taxon>Bacteria</taxon>
        <taxon>Bacillati</taxon>
        <taxon>Cyanobacteriota</taxon>
        <taxon>Cyanophyceae</taxon>
        <taxon>Nostocales</taxon>
        <taxon>Nodulariaceae</taxon>
        <taxon>Halotia</taxon>
    </lineage>
</organism>
<dbReference type="AlphaFoldDB" id="A0AAJ6P963"/>
<comment type="similarity">
    <text evidence="2 7">Belongs to the ExbD/TolR family.</text>
</comment>
<evidence type="ECO:0000256" key="7">
    <source>
        <dbReference type="RuleBase" id="RU003879"/>
    </source>
</evidence>
<dbReference type="EMBL" id="CP124543">
    <property type="protein sequence ID" value="WGV25336.1"/>
    <property type="molecule type" value="Genomic_DNA"/>
</dbReference>
<dbReference type="PANTHER" id="PTHR30558">
    <property type="entry name" value="EXBD MEMBRANE COMPONENT OF PMF-DRIVEN MACROMOLECULE IMPORT SYSTEM"/>
    <property type="match status" value="1"/>
</dbReference>
<dbReference type="GO" id="GO:0015031">
    <property type="term" value="P:protein transport"/>
    <property type="evidence" value="ECO:0007669"/>
    <property type="project" value="UniProtKB-KW"/>
</dbReference>